<evidence type="ECO:0000256" key="2">
    <source>
        <dbReference type="ARBA" id="ARBA00004456"/>
    </source>
</evidence>
<keyword evidence="10" id="KW-1015">Disulfide bond</keyword>
<evidence type="ECO:0000259" key="12">
    <source>
        <dbReference type="PROSITE" id="PS50059"/>
    </source>
</evidence>
<keyword evidence="9 11" id="KW-0697">Rotamase</keyword>
<evidence type="ECO:0000256" key="4">
    <source>
        <dbReference type="ARBA" id="ARBA00013194"/>
    </source>
</evidence>
<dbReference type="Gene3D" id="3.10.50.40">
    <property type="match status" value="1"/>
</dbReference>
<dbReference type="InterPro" id="IPR001179">
    <property type="entry name" value="PPIase_FKBP_dom"/>
</dbReference>
<keyword evidence="5" id="KW-0150">Chloroplast</keyword>
<dbReference type="GO" id="GO:0009543">
    <property type="term" value="C:chloroplast thylakoid lumen"/>
    <property type="evidence" value="ECO:0007669"/>
    <property type="project" value="UniProtKB-SubCell"/>
</dbReference>
<accession>A0A7C8YZS1</accession>
<protein>
    <recommendedName>
        <fullName evidence="4 11">peptidylprolyl isomerase</fullName>
        <ecNumber evidence="4 11">5.2.1.8</ecNumber>
    </recommendedName>
</protein>
<evidence type="ECO:0000256" key="1">
    <source>
        <dbReference type="ARBA" id="ARBA00000971"/>
    </source>
</evidence>
<reference evidence="13" key="2">
    <citation type="submission" date="2020-07" db="EMBL/GenBank/DDBJ databases">
        <authorList>
            <person name="Vera ALvarez R."/>
            <person name="Arias-Moreno D.M."/>
            <person name="Jimenez-Jacinto V."/>
            <person name="Jimenez-Bremont J.F."/>
            <person name="Swaminathan K."/>
            <person name="Moose S.P."/>
            <person name="Guerrero-Gonzalez M.L."/>
            <person name="Marino-Ramirez L."/>
            <person name="Landsman D."/>
            <person name="Rodriguez-Kessler M."/>
            <person name="Delgado-Sanchez P."/>
        </authorList>
    </citation>
    <scope>NUCLEOTIDE SEQUENCE</scope>
    <source>
        <tissue evidence="13">Cladode</tissue>
    </source>
</reference>
<keyword evidence="11 13" id="KW-0413">Isomerase</keyword>
<evidence type="ECO:0000313" key="13">
    <source>
        <dbReference type="EMBL" id="MBA4629890.1"/>
    </source>
</evidence>
<reference evidence="13" key="1">
    <citation type="journal article" date="2013" name="J. Plant Res.">
        <title>Effect of fungi and light on seed germination of three Opuntia species from semiarid lands of central Mexico.</title>
        <authorList>
            <person name="Delgado-Sanchez P."/>
            <person name="Jimenez-Bremont J.F."/>
            <person name="Guerrero-Gonzalez Mde L."/>
            <person name="Flores J."/>
        </authorList>
    </citation>
    <scope>NUCLEOTIDE SEQUENCE</scope>
    <source>
        <tissue evidence="13">Cladode</tissue>
    </source>
</reference>
<keyword evidence="8" id="KW-0793">Thylakoid</keyword>
<dbReference type="FunFam" id="3.10.50.40:FF:000032">
    <property type="entry name" value="Peptidylprolyl isomerase"/>
    <property type="match status" value="1"/>
</dbReference>
<name>A0A7C8YZS1_OPUST</name>
<evidence type="ECO:0000256" key="5">
    <source>
        <dbReference type="ARBA" id="ARBA00022528"/>
    </source>
</evidence>
<dbReference type="Pfam" id="PF00254">
    <property type="entry name" value="FKBP_C"/>
    <property type="match status" value="1"/>
</dbReference>
<dbReference type="GO" id="GO:0003755">
    <property type="term" value="F:peptidyl-prolyl cis-trans isomerase activity"/>
    <property type="evidence" value="ECO:0007669"/>
    <property type="project" value="UniProtKB-KW"/>
</dbReference>
<dbReference type="EMBL" id="GISG01071133">
    <property type="protein sequence ID" value="MBA4629890.1"/>
    <property type="molecule type" value="Transcribed_RNA"/>
</dbReference>
<dbReference type="EMBL" id="GISG01071132">
    <property type="protein sequence ID" value="MBA4629889.1"/>
    <property type="molecule type" value="Transcribed_RNA"/>
</dbReference>
<evidence type="ECO:0000256" key="3">
    <source>
        <dbReference type="ARBA" id="ARBA00006577"/>
    </source>
</evidence>
<evidence type="ECO:0000256" key="8">
    <source>
        <dbReference type="ARBA" id="ARBA00023078"/>
    </source>
</evidence>
<evidence type="ECO:0000256" key="7">
    <source>
        <dbReference type="ARBA" id="ARBA00022946"/>
    </source>
</evidence>
<evidence type="ECO:0000256" key="10">
    <source>
        <dbReference type="ARBA" id="ARBA00023157"/>
    </source>
</evidence>
<dbReference type="EC" id="5.2.1.8" evidence="4 11"/>
<evidence type="ECO:0000256" key="11">
    <source>
        <dbReference type="PROSITE-ProRule" id="PRU00277"/>
    </source>
</evidence>
<evidence type="ECO:0000256" key="6">
    <source>
        <dbReference type="ARBA" id="ARBA00022640"/>
    </source>
</evidence>
<keyword evidence="6" id="KW-0934">Plastid</keyword>
<comment type="catalytic activity">
    <reaction evidence="1 11">
        <text>[protein]-peptidylproline (omega=180) = [protein]-peptidylproline (omega=0)</text>
        <dbReference type="Rhea" id="RHEA:16237"/>
        <dbReference type="Rhea" id="RHEA-COMP:10747"/>
        <dbReference type="Rhea" id="RHEA-COMP:10748"/>
        <dbReference type="ChEBI" id="CHEBI:83833"/>
        <dbReference type="ChEBI" id="CHEBI:83834"/>
        <dbReference type="EC" id="5.2.1.8"/>
    </reaction>
</comment>
<comment type="subcellular location">
    <subcellularLocation>
        <location evidence="2">Plastid</location>
        <location evidence="2">Chloroplast thylakoid lumen</location>
    </subcellularLocation>
</comment>
<evidence type="ECO:0000256" key="9">
    <source>
        <dbReference type="ARBA" id="ARBA00023110"/>
    </source>
</evidence>
<dbReference type="PROSITE" id="PS50059">
    <property type="entry name" value="FKBP_PPIASE"/>
    <property type="match status" value="1"/>
</dbReference>
<dbReference type="SUPFAM" id="SSF54534">
    <property type="entry name" value="FKBP-like"/>
    <property type="match status" value="1"/>
</dbReference>
<dbReference type="InterPro" id="IPR046357">
    <property type="entry name" value="PPIase_dom_sf"/>
</dbReference>
<dbReference type="PANTHER" id="PTHR47833">
    <property type="entry name" value="PHOTOSYNTHETIC NDH SUBUNIT OF LUMENAL LOCATION 4, CHLOROPLASTIC"/>
    <property type="match status" value="1"/>
</dbReference>
<organism evidence="13">
    <name type="scientific">Opuntia streptacantha</name>
    <name type="common">Prickly pear cactus</name>
    <name type="synonym">Opuntia cardona</name>
    <dbReference type="NCBI Taxonomy" id="393608"/>
    <lineage>
        <taxon>Eukaryota</taxon>
        <taxon>Viridiplantae</taxon>
        <taxon>Streptophyta</taxon>
        <taxon>Embryophyta</taxon>
        <taxon>Tracheophyta</taxon>
        <taxon>Spermatophyta</taxon>
        <taxon>Magnoliopsida</taxon>
        <taxon>eudicotyledons</taxon>
        <taxon>Gunneridae</taxon>
        <taxon>Pentapetalae</taxon>
        <taxon>Caryophyllales</taxon>
        <taxon>Cactineae</taxon>
        <taxon>Cactaceae</taxon>
        <taxon>Opuntioideae</taxon>
        <taxon>Opuntia</taxon>
    </lineage>
</organism>
<proteinExistence type="inferred from homology"/>
<sequence>MAASTSTTTTMASLVGLPNANAIQKPWQLPTLKPSSKPLQNNILMTCCALNSKPTTDAKESIGSKKRVQMGLIGAMAAASLMMGFTLDAEATRIEYYATVAEPSCELTYVPSGLGYCDILPGSGPQAPYGELIDVHYTARFADETVFDSSYKRGRPLTMRIGVGKVIRGLDQGIFGGGGVPAMQVGGKRKLRIPPELAYGSEPAGCFSGDCNIPANATLLYDIKFVNIYKGNRK</sequence>
<dbReference type="InterPro" id="IPR044183">
    <property type="entry name" value="PNSL4/FKBP13-like"/>
</dbReference>
<keyword evidence="7" id="KW-0809">Transit peptide</keyword>
<feature type="domain" description="PPIase FKBP-type" evidence="12">
    <location>
        <begin position="130"/>
        <end position="229"/>
    </location>
</feature>
<comment type="similarity">
    <text evidence="3">Belongs to the FKBP-type PPIase family.</text>
</comment>
<dbReference type="AlphaFoldDB" id="A0A7C8YZS1"/>
<dbReference type="PANTHER" id="PTHR47833:SF1">
    <property type="entry name" value="PHOTOSYNTHETIC NDH SUBUNIT OF LUMENAL LOCATION 4, CHLOROPLASTIC"/>
    <property type="match status" value="1"/>
</dbReference>